<dbReference type="EMBL" id="CM046400">
    <property type="protein sequence ID" value="KAI8524814.1"/>
    <property type="molecule type" value="Genomic_DNA"/>
</dbReference>
<evidence type="ECO:0000313" key="1">
    <source>
        <dbReference type="EMBL" id="KAI8524814.1"/>
    </source>
</evidence>
<comment type="caution">
    <text evidence="1">The sequence shown here is derived from an EMBL/GenBank/DDBJ whole genome shotgun (WGS) entry which is preliminary data.</text>
</comment>
<name>A0ACC0L917_RHOML</name>
<reference evidence="1" key="1">
    <citation type="submission" date="2022-02" db="EMBL/GenBank/DDBJ databases">
        <title>Plant Genome Project.</title>
        <authorList>
            <person name="Zhang R.-G."/>
        </authorList>
    </citation>
    <scope>NUCLEOTIDE SEQUENCE</scope>
    <source>
        <strain evidence="1">AT1</strain>
    </source>
</reference>
<evidence type="ECO:0000313" key="2">
    <source>
        <dbReference type="Proteomes" id="UP001062846"/>
    </source>
</evidence>
<keyword evidence="2" id="KW-1185">Reference proteome</keyword>
<organism evidence="1 2">
    <name type="scientific">Rhododendron molle</name>
    <name type="common">Chinese azalea</name>
    <name type="synonym">Azalea mollis</name>
    <dbReference type="NCBI Taxonomy" id="49168"/>
    <lineage>
        <taxon>Eukaryota</taxon>
        <taxon>Viridiplantae</taxon>
        <taxon>Streptophyta</taxon>
        <taxon>Embryophyta</taxon>
        <taxon>Tracheophyta</taxon>
        <taxon>Spermatophyta</taxon>
        <taxon>Magnoliopsida</taxon>
        <taxon>eudicotyledons</taxon>
        <taxon>Gunneridae</taxon>
        <taxon>Pentapetalae</taxon>
        <taxon>asterids</taxon>
        <taxon>Ericales</taxon>
        <taxon>Ericaceae</taxon>
        <taxon>Ericoideae</taxon>
        <taxon>Rhodoreae</taxon>
        <taxon>Rhododendron</taxon>
    </lineage>
</organism>
<sequence>MESPLAAMLDPWLARTETIDWASPRSQGLASIRDLRYVGPRPELLEAAMIHWDSVVHVFRNYDNEMCPTMEEFQAYLPGFANSDVLAVPPVQENMSHLLMMKLNIFGELTASIIHDGELDIPRLIELYRPGGILENHVAQAHRRFAFSICALAAYALVPANGRVGPSVPTKQRLQWQSPAAPGWPTRSSPGRLGTFPETDTRTTSAVVGWYMILHDMQCDDFVWRCPWLIMPEMGQMAVNSAGFERVIIAGLASFTFYIPGRILHQLRTSQGLHRAGIEEFQLSDFNVPTLRDYRRLWRNGVLEGPSPDFVDWLDSHYVAWVCAEIRARPGDWISFQTHGLATFRYLRSVRLHPEILWAAVRFWDQNVHVFRFGDDELCPTVEEFKHTSKGSPPV</sequence>
<accession>A0ACC0L917</accession>
<protein>
    <submittedName>
        <fullName evidence="1">Uncharacterized protein</fullName>
    </submittedName>
</protein>
<proteinExistence type="predicted"/>
<gene>
    <name evidence="1" type="ORF">RHMOL_Rhmol13G0179200</name>
</gene>
<dbReference type="Proteomes" id="UP001062846">
    <property type="component" value="Chromosome 13"/>
</dbReference>